<dbReference type="PROSITE" id="PS00640">
    <property type="entry name" value="THIOL_PROTEASE_ASN"/>
    <property type="match status" value="1"/>
</dbReference>
<dbReference type="SUPFAM" id="SSF54001">
    <property type="entry name" value="Cysteine proteinases"/>
    <property type="match status" value="1"/>
</dbReference>
<dbReference type="Pfam" id="PF08246">
    <property type="entry name" value="Inhibitor_I29"/>
    <property type="match status" value="1"/>
</dbReference>
<feature type="chain" id="PRO_5012542297" evidence="5">
    <location>
        <begin position="16"/>
        <end position="326"/>
    </location>
</feature>
<evidence type="ECO:0000313" key="8">
    <source>
        <dbReference type="EMBL" id="BAG74344.1"/>
    </source>
</evidence>
<dbReference type="CDD" id="cd02248">
    <property type="entry name" value="Peptidase_C1A"/>
    <property type="match status" value="1"/>
</dbReference>
<dbReference type="FunFam" id="3.90.70.10:FF:000006">
    <property type="entry name" value="Cathepsin S"/>
    <property type="match status" value="1"/>
</dbReference>
<name>B5U9F1_9METZ</name>
<organism evidence="8">
    <name type="scientific">Ephydatia fluviatilis</name>
    <dbReference type="NCBI Taxonomy" id="31330"/>
    <lineage>
        <taxon>Eukaryota</taxon>
        <taxon>Metazoa</taxon>
        <taxon>Porifera</taxon>
        <taxon>Demospongiae</taxon>
        <taxon>Heteroscleromorpha</taxon>
        <taxon>Spongillida</taxon>
        <taxon>Spongillidae</taxon>
        <taxon>Ephydatia</taxon>
    </lineage>
</organism>
<dbReference type="InterPro" id="IPR038765">
    <property type="entry name" value="Papain-like_cys_pep_sf"/>
</dbReference>
<dbReference type="GO" id="GO:0006508">
    <property type="term" value="P:proteolysis"/>
    <property type="evidence" value="ECO:0007669"/>
    <property type="project" value="UniProtKB-KW"/>
</dbReference>
<feature type="domain" description="Cathepsin propeptide inhibitor" evidence="7">
    <location>
        <begin position="24"/>
        <end position="82"/>
    </location>
</feature>
<protein>
    <submittedName>
        <fullName evidence="8">Silicatein-M3</fullName>
    </submittedName>
</protein>
<dbReference type="Pfam" id="PF00112">
    <property type="entry name" value="Peptidase_C1"/>
    <property type="match status" value="1"/>
</dbReference>
<evidence type="ECO:0000256" key="4">
    <source>
        <dbReference type="ARBA" id="ARBA00022807"/>
    </source>
</evidence>
<evidence type="ECO:0000256" key="2">
    <source>
        <dbReference type="ARBA" id="ARBA00022670"/>
    </source>
</evidence>
<comment type="similarity">
    <text evidence="1">Belongs to the peptidase C1 family.</text>
</comment>
<evidence type="ECO:0000259" key="7">
    <source>
        <dbReference type="SMART" id="SM00848"/>
    </source>
</evidence>
<keyword evidence="5" id="KW-0732">Signal</keyword>
<dbReference type="EMBL" id="AB370207">
    <property type="protein sequence ID" value="BAG74344.1"/>
    <property type="molecule type" value="mRNA"/>
</dbReference>
<dbReference type="InterPro" id="IPR025661">
    <property type="entry name" value="Pept_asp_AS"/>
</dbReference>
<evidence type="ECO:0000256" key="1">
    <source>
        <dbReference type="ARBA" id="ARBA00008455"/>
    </source>
</evidence>
<evidence type="ECO:0000256" key="5">
    <source>
        <dbReference type="SAM" id="SignalP"/>
    </source>
</evidence>
<dbReference type="InterPro" id="IPR000668">
    <property type="entry name" value="Peptidase_C1A_C"/>
</dbReference>
<dbReference type="InterPro" id="IPR039417">
    <property type="entry name" value="Peptidase_C1A_papain-like"/>
</dbReference>
<evidence type="ECO:0000259" key="6">
    <source>
        <dbReference type="SMART" id="SM00645"/>
    </source>
</evidence>
<feature type="domain" description="Peptidase C1A papain C-terminal" evidence="6">
    <location>
        <begin position="110"/>
        <end position="325"/>
    </location>
</feature>
<dbReference type="InterPro" id="IPR013201">
    <property type="entry name" value="Prot_inhib_I29"/>
</dbReference>
<dbReference type="InterPro" id="IPR013128">
    <property type="entry name" value="Peptidase_C1A"/>
</dbReference>
<sequence>MKLILLLGLAGLSVAFSYEFVEEWHLWKGQHQKSYMSELEELERHAIWLSNKKYIEEHNARSNEFGYTLAINHFGDLTTEEHNAMYLTYGTGNYTHHGQKSFQAPEGVQYADSIDWRTKGAVTSVKYQGQCGASYAFAATGALEGASALANDKQVILSEQNIIDCSVPYGNHGCSGGDTYTAMKYVIDNGGIDTESSYSFQGKQSSCQYSSKNSGASATGVISITSGSETDLLAAVATVGPVAVAVDANTNAFRFYQSGVFDSSSCSNTKPNHAMLVTGYGSYNGKDYWLVKNSWSKNWGDNGYILMVRNKYNQCAIATDALYPTL</sequence>
<feature type="signal peptide" evidence="5">
    <location>
        <begin position="1"/>
        <end position="15"/>
    </location>
</feature>
<dbReference type="PRINTS" id="PR00705">
    <property type="entry name" value="PAPAIN"/>
</dbReference>
<keyword evidence="4" id="KW-0788">Thiol protease</keyword>
<dbReference type="PANTHER" id="PTHR12411">
    <property type="entry name" value="CYSTEINE PROTEASE FAMILY C1-RELATED"/>
    <property type="match status" value="1"/>
</dbReference>
<dbReference type="SMART" id="SM00645">
    <property type="entry name" value="Pept_C1"/>
    <property type="match status" value="1"/>
</dbReference>
<keyword evidence="2" id="KW-0645">Protease</keyword>
<dbReference type="Gene3D" id="3.90.70.10">
    <property type="entry name" value="Cysteine proteinases"/>
    <property type="match status" value="1"/>
</dbReference>
<proteinExistence type="evidence at transcript level"/>
<dbReference type="AlphaFoldDB" id="B5U9F1"/>
<accession>B5U9F1</accession>
<evidence type="ECO:0000256" key="3">
    <source>
        <dbReference type="ARBA" id="ARBA00022801"/>
    </source>
</evidence>
<dbReference type="GO" id="GO:0008234">
    <property type="term" value="F:cysteine-type peptidase activity"/>
    <property type="evidence" value="ECO:0007669"/>
    <property type="project" value="UniProtKB-KW"/>
</dbReference>
<reference evidence="8" key="1">
    <citation type="journal article" date="2008" name="Dev. Dyn.">
        <title>Toward understanding the morphogenesis of siliceous spicules in freshwater sponge: differential mRNA expression of spicule-type-specific silicatein genes in Ephydatia fluviatilis.</title>
        <authorList>
            <person name="Mohri K."/>
            <person name="Nakatsukasa M."/>
            <person name="Masuda Y."/>
            <person name="Agata K."/>
            <person name="Funayama N."/>
        </authorList>
    </citation>
    <scope>NUCLEOTIDE SEQUENCE</scope>
</reference>
<keyword evidence="3" id="KW-0378">Hydrolase</keyword>
<dbReference type="SMART" id="SM00848">
    <property type="entry name" value="Inhibitor_I29"/>
    <property type="match status" value="1"/>
</dbReference>